<dbReference type="SUPFAM" id="SSF48403">
    <property type="entry name" value="Ankyrin repeat"/>
    <property type="match status" value="1"/>
</dbReference>
<evidence type="ECO:0000256" key="2">
    <source>
        <dbReference type="ARBA" id="ARBA00022737"/>
    </source>
</evidence>
<comment type="subcellular location">
    <subcellularLocation>
        <location evidence="1">Endomembrane system</location>
    </subcellularLocation>
</comment>
<evidence type="ECO:0000313" key="7">
    <source>
        <dbReference type="EMBL" id="CAH8282998.1"/>
    </source>
</evidence>
<feature type="compositionally biased region" description="Basic and acidic residues" evidence="5">
    <location>
        <begin position="461"/>
        <end position="471"/>
    </location>
</feature>
<feature type="compositionally biased region" description="Polar residues" evidence="5">
    <location>
        <begin position="589"/>
        <end position="601"/>
    </location>
</feature>
<dbReference type="PANTHER" id="PTHR12447">
    <property type="entry name" value="ANKYRIN REPEAT DOMAIN-CONTAINING PROTEIN 13"/>
    <property type="match status" value="1"/>
</dbReference>
<dbReference type="Proteomes" id="UP001642260">
    <property type="component" value="Unassembled WGS sequence"/>
</dbReference>
<dbReference type="GO" id="GO:0012505">
    <property type="term" value="C:endomembrane system"/>
    <property type="evidence" value="ECO:0007669"/>
    <property type="project" value="UniProtKB-SubCell"/>
</dbReference>
<accession>A0ABC8IMS9</accession>
<dbReference type="AlphaFoldDB" id="A0ABC8IMS9"/>
<name>A0ABC8IMS9_ERUVS</name>
<keyword evidence="8" id="KW-1185">Reference proteome</keyword>
<evidence type="ECO:0000256" key="1">
    <source>
        <dbReference type="ARBA" id="ARBA00004308"/>
    </source>
</evidence>
<proteinExistence type="predicted"/>
<dbReference type="Pfam" id="PF00023">
    <property type="entry name" value="Ank"/>
    <property type="match status" value="1"/>
</dbReference>
<evidence type="ECO:0000256" key="3">
    <source>
        <dbReference type="ARBA" id="ARBA00023136"/>
    </source>
</evidence>
<dbReference type="Pfam" id="PF11904">
    <property type="entry name" value="ANKRD13_C"/>
    <property type="match status" value="1"/>
</dbReference>
<evidence type="ECO:0000256" key="4">
    <source>
        <dbReference type="PROSITE-ProRule" id="PRU00023"/>
    </source>
</evidence>
<dbReference type="PROSITE" id="PS50297">
    <property type="entry name" value="ANK_REP_REGION"/>
    <property type="match status" value="1"/>
</dbReference>
<evidence type="ECO:0000313" key="8">
    <source>
        <dbReference type="Proteomes" id="UP001642260"/>
    </source>
</evidence>
<sequence length="647" mass="72579">MTSVIDITKYGHSPVHHAVVTRDYTTLKKLLSALPKMRDPSEVKNEAASVAEETKADSIASIIDRRDVVNRDTALHLAVKLGDETSAEMLMAAGADWSLQNEQGWSALQEAICSREERIAMIIVRHYQPLAWAKWCRRLPRLVATMHRMRDFYMEITFHFESSVIPFISRVAPSDTYKIWKRGANLRADMTLAGFDGFRIQRSDQTILFLGDGSEDGKVPSGSLLMISHKDKEIMNALDGAGAPATEEEVRQEVAAMSKTSIFRPGIDVTQAVLFPQLTWRRQEKSEMVGKWKAKVYDMHNVVVSIKSRRVPGAMTDEELFSKSNNNQENESESEDLGDVLTEDEKRQLELALKVDSPEEASNNSCSFEEREVPVTDGNGYSKQEKKSWFSGWRKREEGDKRSNVPPRSSLCVDEKVSDLLGGEDDCSSGGGRQIKPGRHSTVETVVRDESHSSKASTSEGSKRKEGSKENEYKKGLRPILWLSERFPLQTKELLPLLDILANKVKAVRRLRELMTTKLPSGTFPVKVAIPVIPTIRVLVTFTKFEELEAIEDEFVTPPSSPTSPVKNSPREEPQTSSSSSSSWYQWMKTPSQRPSTSSGGFNNGKAENDQDPFAIPRGYNWITSEEKKKKVQEKNKAKKGKSSQSS</sequence>
<gene>
    <name evidence="7" type="ORF">ERUC_LOCUS520</name>
</gene>
<feature type="domain" description="Ankyrin repeat" evidence="6">
    <location>
        <begin position="187"/>
        <end position="621"/>
    </location>
</feature>
<feature type="compositionally biased region" description="Acidic residues" evidence="5">
    <location>
        <begin position="330"/>
        <end position="340"/>
    </location>
</feature>
<feature type="compositionally biased region" description="Basic residues" evidence="5">
    <location>
        <begin position="637"/>
        <end position="647"/>
    </location>
</feature>
<dbReference type="PANTHER" id="PTHR12447:SF35">
    <property type="entry name" value="ANKYRIN REPEAT FAMILY PROTEIN"/>
    <property type="match status" value="1"/>
</dbReference>
<feature type="region of interest" description="Disordered" evidence="5">
    <location>
        <begin position="354"/>
        <end position="410"/>
    </location>
</feature>
<reference evidence="7 8" key="1">
    <citation type="submission" date="2022-03" db="EMBL/GenBank/DDBJ databases">
        <authorList>
            <person name="Macdonald S."/>
            <person name="Ahmed S."/>
            <person name="Newling K."/>
        </authorList>
    </citation>
    <scope>NUCLEOTIDE SEQUENCE [LARGE SCALE GENOMIC DNA]</scope>
</reference>
<dbReference type="InterPro" id="IPR002110">
    <property type="entry name" value="Ankyrin_rpt"/>
</dbReference>
<feature type="compositionally biased region" description="Basic and acidic residues" evidence="5">
    <location>
        <begin position="625"/>
        <end position="636"/>
    </location>
</feature>
<dbReference type="InterPro" id="IPR021832">
    <property type="entry name" value="ANKRD13"/>
</dbReference>
<dbReference type="FunFam" id="1.25.40.20:FF:000331">
    <property type="entry name" value="Ankyrin repeat family protein"/>
    <property type="match status" value="1"/>
</dbReference>
<keyword evidence="2" id="KW-0677">Repeat</keyword>
<feature type="region of interest" description="Disordered" evidence="5">
    <location>
        <begin position="555"/>
        <end position="647"/>
    </location>
</feature>
<feature type="compositionally biased region" description="Basic and acidic residues" evidence="5">
    <location>
        <begin position="383"/>
        <end position="403"/>
    </location>
</feature>
<protein>
    <recommendedName>
        <fullName evidence="6">Ankyrin repeat domain-containing protein</fullName>
    </recommendedName>
</protein>
<feature type="region of interest" description="Disordered" evidence="5">
    <location>
        <begin position="423"/>
        <end position="471"/>
    </location>
</feature>
<organism evidence="7 8">
    <name type="scientific">Eruca vesicaria subsp. sativa</name>
    <name type="common">Garden rocket</name>
    <name type="synonym">Eruca sativa</name>
    <dbReference type="NCBI Taxonomy" id="29727"/>
    <lineage>
        <taxon>Eukaryota</taxon>
        <taxon>Viridiplantae</taxon>
        <taxon>Streptophyta</taxon>
        <taxon>Embryophyta</taxon>
        <taxon>Tracheophyta</taxon>
        <taxon>Spermatophyta</taxon>
        <taxon>Magnoliopsida</taxon>
        <taxon>eudicotyledons</taxon>
        <taxon>Gunneridae</taxon>
        <taxon>Pentapetalae</taxon>
        <taxon>rosids</taxon>
        <taxon>malvids</taxon>
        <taxon>Brassicales</taxon>
        <taxon>Brassicaceae</taxon>
        <taxon>Brassiceae</taxon>
        <taxon>Eruca</taxon>
    </lineage>
</organism>
<dbReference type="EMBL" id="CAKOAT010004448">
    <property type="protein sequence ID" value="CAH8282998.1"/>
    <property type="molecule type" value="Genomic_DNA"/>
</dbReference>
<dbReference type="PROSITE" id="PS50088">
    <property type="entry name" value="ANK_REPEAT"/>
    <property type="match status" value="1"/>
</dbReference>
<feature type="repeat" description="ANK" evidence="4">
    <location>
        <begin position="70"/>
        <end position="102"/>
    </location>
</feature>
<dbReference type="InterPro" id="IPR055285">
    <property type="entry name" value="ANKRD13_C"/>
</dbReference>
<comment type="caution">
    <text evidence="7">The sequence shown here is derived from an EMBL/GenBank/DDBJ whole genome shotgun (WGS) entry which is preliminary data.</text>
</comment>
<evidence type="ECO:0000259" key="6">
    <source>
        <dbReference type="Pfam" id="PF11904"/>
    </source>
</evidence>
<dbReference type="InterPro" id="IPR036770">
    <property type="entry name" value="Ankyrin_rpt-contain_sf"/>
</dbReference>
<keyword evidence="3" id="KW-0472">Membrane</keyword>
<keyword evidence="4" id="KW-0040">ANK repeat</keyword>
<feature type="region of interest" description="Disordered" evidence="5">
    <location>
        <begin position="317"/>
        <end position="340"/>
    </location>
</feature>
<dbReference type="SMART" id="SM00248">
    <property type="entry name" value="ANK"/>
    <property type="match status" value="3"/>
</dbReference>
<dbReference type="Gene3D" id="1.25.40.20">
    <property type="entry name" value="Ankyrin repeat-containing domain"/>
    <property type="match status" value="1"/>
</dbReference>
<evidence type="ECO:0000256" key="5">
    <source>
        <dbReference type="SAM" id="MobiDB-lite"/>
    </source>
</evidence>